<accession>A0A6A3Y7P5</accession>
<keyword evidence="1" id="KW-1133">Transmembrane helix</keyword>
<keyword evidence="1" id="KW-0812">Transmembrane</keyword>
<feature type="transmembrane region" description="Helical" evidence="1">
    <location>
        <begin position="12"/>
        <end position="34"/>
    </location>
</feature>
<comment type="caution">
    <text evidence="2">The sequence shown here is derived from an EMBL/GenBank/DDBJ whole genome shotgun (WGS) entry which is preliminary data.</text>
</comment>
<name>A0A6A3Y7P5_9STRA</name>
<evidence type="ECO:0000313" key="2">
    <source>
        <dbReference type="EMBL" id="KAE9213612.1"/>
    </source>
</evidence>
<sequence length="95" mass="10209">MFILLLRRRRRSSVFVTYTVFIPFTLAFNLFSGWSSAGKLPSPYTLRSAVAVAEKTRSAASSPRVLCASVPTLIKVVGASPPPPMTCCESNVGGD</sequence>
<gene>
    <name evidence="2" type="ORF">PF005_g10133</name>
</gene>
<evidence type="ECO:0000313" key="3">
    <source>
        <dbReference type="Proteomes" id="UP000433483"/>
    </source>
</evidence>
<keyword evidence="1" id="KW-0472">Membrane</keyword>
<organism evidence="2 3">
    <name type="scientific">Phytophthora fragariae</name>
    <dbReference type="NCBI Taxonomy" id="53985"/>
    <lineage>
        <taxon>Eukaryota</taxon>
        <taxon>Sar</taxon>
        <taxon>Stramenopiles</taxon>
        <taxon>Oomycota</taxon>
        <taxon>Peronosporomycetes</taxon>
        <taxon>Peronosporales</taxon>
        <taxon>Peronosporaceae</taxon>
        <taxon>Phytophthora</taxon>
    </lineage>
</organism>
<dbReference type="EMBL" id="QXGB01000474">
    <property type="protein sequence ID" value="KAE9213612.1"/>
    <property type="molecule type" value="Genomic_DNA"/>
</dbReference>
<proteinExistence type="predicted"/>
<protein>
    <submittedName>
        <fullName evidence="2">Uncharacterized protein</fullName>
    </submittedName>
</protein>
<reference evidence="2 3" key="1">
    <citation type="submission" date="2018-08" db="EMBL/GenBank/DDBJ databases">
        <title>Genomic investigation of the strawberry pathogen Phytophthora fragariae indicates pathogenicity is determined by transcriptional variation in three key races.</title>
        <authorList>
            <person name="Adams T.M."/>
            <person name="Armitage A.D."/>
            <person name="Sobczyk M.K."/>
            <person name="Bates H.J."/>
            <person name="Dunwell J.M."/>
            <person name="Nellist C.F."/>
            <person name="Harrison R.J."/>
        </authorList>
    </citation>
    <scope>NUCLEOTIDE SEQUENCE [LARGE SCALE GENOMIC DNA]</scope>
    <source>
        <strain evidence="2 3">NOV-27</strain>
    </source>
</reference>
<keyword evidence="3" id="KW-1185">Reference proteome</keyword>
<dbReference type="Proteomes" id="UP000433483">
    <property type="component" value="Unassembled WGS sequence"/>
</dbReference>
<evidence type="ECO:0000256" key="1">
    <source>
        <dbReference type="SAM" id="Phobius"/>
    </source>
</evidence>
<dbReference type="AlphaFoldDB" id="A0A6A3Y7P5"/>